<dbReference type="KEGG" id="rdi:CMV14_06165"/>
<evidence type="ECO:0000313" key="2">
    <source>
        <dbReference type="Proteomes" id="UP000218934"/>
    </source>
</evidence>
<dbReference type="SUPFAM" id="SSF52402">
    <property type="entry name" value="Adenine nucleotide alpha hydrolases-like"/>
    <property type="match status" value="1"/>
</dbReference>
<evidence type="ECO:0000313" key="1">
    <source>
        <dbReference type="EMBL" id="PCE40220.1"/>
    </source>
</evidence>
<sequence>MALFVFWREGAAAGRPAGQLHALLDGAAHIAPDRVTRGEAGGPAWRWHFVAYATRTHFYTPEAQVWQAPGQGACVIHGLIWRMRGTVPELLDAAAVAALLDRPGAMLPGDVMGEYAVVRLLPDGSLVAFSDRPGLHQLFHAADGAPVVANRASLAATVLDDAAPDPAGQRWLAAIGYRVGTATAYRAVRQLAQERVLRFAAEGMAIDAMADPIVRLDRPRGFHPALDPLLDEGIAQAQAAIRLGIPADGPVDLPITGGKDSRVVLALCLAAGLRDRLRLFTRGYAGHPDVVAGAGIAAALGLPHRREAPHGSDDAAVWSGRRFFDTVAAQAWQSDHMVGGWDLILGTRIAADTLISGHMGEVLKAYSKKPLPEGPLDPVAMVRLQAPFDPMGLLHPEARAAIEGELAVQMDEARAQGAREGDLPDLFYYRNRLPNWLGAIRAIKSFERQPVVPLGAPALLRLAFQLTPEERKHELLHWLIISRCAPVLLAQPFAFQSWDPALGPDAPYVAPVLPAAGAPPAFGNWQYSLNSNASIRAALAAEVAAHGDLALWRSINREALVDRLHHRRLDYFDGISMLGLMIAIVQERGLGRPVKIGAAESDGVPSVTLAPHDPPRLIGHLDGVEGAAKAVGFGGWAYAPDWPAAQVALEARVRGQSLGVGVAGNDRPDLVPHGVGDGRHGFSFAIPRSDLIDAARGAGEVEVVISPFDGAGELARVKVVP</sequence>
<keyword evidence="2" id="KW-1185">Reference proteome</keyword>
<dbReference type="SUPFAM" id="SSF56235">
    <property type="entry name" value="N-terminal nucleophile aminohydrolases (Ntn hydrolases)"/>
    <property type="match status" value="1"/>
</dbReference>
<protein>
    <recommendedName>
        <fullName evidence="3">Asparagine synthetase domain-containing protein</fullName>
    </recommendedName>
</protein>
<dbReference type="AlphaFoldDB" id="A0A2A4FR67"/>
<dbReference type="InterPro" id="IPR029055">
    <property type="entry name" value="Ntn_hydrolases_N"/>
</dbReference>
<dbReference type="RefSeq" id="WP_066968131.1">
    <property type="nucleotide sequence ID" value="NZ_CP023449.1"/>
</dbReference>
<evidence type="ECO:0008006" key="3">
    <source>
        <dbReference type="Google" id="ProtNLM"/>
    </source>
</evidence>
<dbReference type="EMBL" id="NWUF01000032">
    <property type="protein sequence ID" value="PCE40220.1"/>
    <property type="molecule type" value="Genomic_DNA"/>
</dbReference>
<gene>
    <name evidence="1" type="ORF">COO09_21335</name>
</gene>
<dbReference type="Gene3D" id="3.40.50.620">
    <property type="entry name" value="HUPs"/>
    <property type="match status" value="1"/>
</dbReference>
<comment type="caution">
    <text evidence="1">The sequence shown here is derived from an EMBL/GenBank/DDBJ whole genome shotgun (WGS) entry which is preliminary data.</text>
</comment>
<dbReference type="OrthoDB" id="118340at2"/>
<dbReference type="Proteomes" id="UP000218934">
    <property type="component" value="Unassembled WGS sequence"/>
</dbReference>
<dbReference type="InterPro" id="IPR014729">
    <property type="entry name" value="Rossmann-like_a/b/a_fold"/>
</dbReference>
<organism evidence="1 2">
    <name type="scientific">Rhizorhabdus dicambivorans</name>
    <dbReference type="NCBI Taxonomy" id="1850238"/>
    <lineage>
        <taxon>Bacteria</taxon>
        <taxon>Pseudomonadati</taxon>
        <taxon>Pseudomonadota</taxon>
        <taxon>Alphaproteobacteria</taxon>
        <taxon>Sphingomonadales</taxon>
        <taxon>Sphingomonadaceae</taxon>
        <taxon>Rhizorhabdus</taxon>
    </lineage>
</organism>
<accession>A0A2A4FR67</accession>
<proteinExistence type="predicted"/>
<reference evidence="1 2" key="1">
    <citation type="submission" date="2017-09" db="EMBL/GenBank/DDBJ databases">
        <title>The Catabolism of 3,6-Dichlorosalicylic acid is Initiated by the Cytochrome P450 Monooxygenase DsmABC in Rhizorhabdus dicambivorans Ndbn-20.</title>
        <authorList>
            <person name="Na L."/>
        </authorList>
    </citation>
    <scope>NUCLEOTIDE SEQUENCE [LARGE SCALE GENOMIC DNA]</scope>
    <source>
        <strain evidence="1 2">Ndbn-20m</strain>
    </source>
</reference>
<name>A0A2A4FR67_9SPHN</name>